<dbReference type="Gene3D" id="3.40.50.300">
    <property type="entry name" value="P-loop containing nucleotide triphosphate hydrolases"/>
    <property type="match status" value="1"/>
</dbReference>
<dbReference type="OrthoDB" id="9804819at2"/>
<evidence type="ECO:0000256" key="4">
    <source>
        <dbReference type="ARBA" id="ARBA00022840"/>
    </source>
</evidence>
<dbReference type="PANTHER" id="PTHR43335">
    <property type="entry name" value="ABC TRANSPORTER, ATP-BINDING PROTEIN"/>
    <property type="match status" value="1"/>
</dbReference>
<evidence type="ECO:0000256" key="2">
    <source>
        <dbReference type="ARBA" id="ARBA00022448"/>
    </source>
</evidence>
<reference evidence="7" key="1">
    <citation type="submission" date="2007-11" db="EMBL/GenBank/DDBJ databases">
        <title>Complete genome sequence of Clostridium phytofermentans ISDg.</title>
        <authorList>
            <person name="Leschine S.B."/>
            <person name="Warnick T.A."/>
            <person name="Blanchard J.L."/>
            <person name="Schnell D.J."/>
            <person name="Petit E.L."/>
            <person name="LaTouf W.G."/>
            <person name="Copeland A."/>
            <person name="Lucas S."/>
            <person name="Lapidus A."/>
            <person name="Barry K."/>
            <person name="Glavina del Rio T."/>
            <person name="Dalin E."/>
            <person name="Tice H."/>
            <person name="Pitluck S."/>
            <person name="Kiss H."/>
            <person name="Brettin T."/>
            <person name="Bruce D."/>
            <person name="Detter J.C."/>
            <person name="Han C."/>
            <person name="Kuske C."/>
            <person name="Schmutz J."/>
            <person name="Larimer F."/>
            <person name="Land M."/>
            <person name="Hauser L."/>
            <person name="Kyrpides N."/>
            <person name="Kim E.A."/>
            <person name="Richardson P."/>
        </authorList>
    </citation>
    <scope>NUCLEOTIDE SEQUENCE [LARGE SCALE GENOMIC DNA]</scope>
    <source>
        <strain evidence="7">ATCC 700394 / DSM 18823 / ISDg</strain>
    </source>
</reference>
<evidence type="ECO:0000313" key="7">
    <source>
        <dbReference type="Proteomes" id="UP000000370"/>
    </source>
</evidence>
<dbReference type="SMART" id="SM00382">
    <property type="entry name" value="AAA"/>
    <property type="match status" value="1"/>
</dbReference>
<dbReference type="PROSITE" id="PS50893">
    <property type="entry name" value="ABC_TRANSPORTER_2"/>
    <property type="match status" value="1"/>
</dbReference>
<dbReference type="EMBL" id="CP000885">
    <property type="protein sequence ID" value="ABX41842.1"/>
    <property type="molecule type" value="Genomic_DNA"/>
</dbReference>
<comment type="similarity">
    <text evidence="1">Belongs to the ABC transporter superfamily.</text>
</comment>
<evidence type="ECO:0000313" key="6">
    <source>
        <dbReference type="EMBL" id="ABX41842.1"/>
    </source>
</evidence>
<keyword evidence="7" id="KW-1185">Reference proteome</keyword>
<dbReference type="KEGG" id="cpy:Cphy_1468"/>
<proteinExistence type="inferred from homology"/>
<keyword evidence="2" id="KW-0813">Transport</keyword>
<keyword evidence="3" id="KW-0547">Nucleotide-binding</keyword>
<gene>
    <name evidence="6" type="ordered locus">Cphy_1468</name>
</gene>
<dbReference type="CDD" id="cd03230">
    <property type="entry name" value="ABC_DR_subfamily_A"/>
    <property type="match status" value="1"/>
</dbReference>
<name>A9KPU3_LACP7</name>
<evidence type="ECO:0000256" key="1">
    <source>
        <dbReference type="ARBA" id="ARBA00005417"/>
    </source>
</evidence>
<dbReference type="GO" id="GO:0005524">
    <property type="term" value="F:ATP binding"/>
    <property type="evidence" value="ECO:0007669"/>
    <property type="project" value="UniProtKB-KW"/>
</dbReference>
<feature type="domain" description="ABC transporter" evidence="5">
    <location>
        <begin position="2"/>
        <end position="232"/>
    </location>
</feature>
<dbReference type="Proteomes" id="UP000000370">
    <property type="component" value="Chromosome"/>
</dbReference>
<dbReference type="AlphaFoldDB" id="A9KPU3"/>
<protein>
    <submittedName>
        <fullName evidence="6">ABC transporter related</fullName>
    </submittedName>
</protein>
<dbReference type="GO" id="GO:0016887">
    <property type="term" value="F:ATP hydrolysis activity"/>
    <property type="evidence" value="ECO:0007669"/>
    <property type="project" value="InterPro"/>
</dbReference>
<sequence>MIQTEHLSKTYRNGFKAVKDLNLHVNKGDIFGFLGPNGAGKTTTIRMLDGLLEPTAGQVFIDGMDVNKQALEIKRLIGVVPESHGYYDWMTAKEYLQYFNSLFGGNEGDVYLEELLKKVGLREKKNVPVGEFSRGMKQRLGIAKALVNHPKIIFLDEPTLGLDPSGQRDIQQLIREINLNDGITVFITSHLLKDIEVLCNKVSIIKDGILVEQGSIKELQGRYVTAYTILLQTNDNDLALSLIQRLDGISDVSKGERQLVVRLSEGLDANEISTVKRNLAGTVFTAGIDIREMTHKTLSMEDIFFKVTESSQIGREAVL</sequence>
<dbReference type="HOGENOM" id="CLU_000604_1_2_9"/>
<dbReference type="InterPro" id="IPR003593">
    <property type="entry name" value="AAA+_ATPase"/>
</dbReference>
<dbReference type="InterPro" id="IPR003439">
    <property type="entry name" value="ABC_transporter-like_ATP-bd"/>
</dbReference>
<dbReference type="InterPro" id="IPR027417">
    <property type="entry name" value="P-loop_NTPase"/>
</dbReference>
<dbReference type="eggNOG" id="COG1131">
    <property type="taxonomic scope" value="Bacteria"/>
</dbReference>
<dbReference type="SUPFAM" id="SSF52540">
    <property type="entry name" value="P-loop containing nucleoside triphosphate hydrolases"/>
    <property type="match status" value="1"/>
</dbReference>
<dbReference type="Pfam" id="PF00005">
    <property type="entry name" value="ABC_tran"/>
    <property type="match status" value="1"/>
</dbReference>
<evidence type="ECO:0000259" key="5">
    <source>
        <dbReference type="PROSITE" id="PS50893"/>
    </source>
</evidence>
<organism evidence="6 7">
    <name type="scientific">Lachnoclostridium phytofermentans (strain ATCC 700394 / DSM 18823 / ISDg)</name>
    <name type="common">Clostridium phytofermentans</name>
    <dbReference type="NCBI Taxonomy" id="357809"/>
    <lineage>
        <taxon>Bacteria</taxon>
        <taxon>Bacillati</taxon>
        <taxon>Bacillota</taxon>
        <taxon>Clostridia</taxon>
        <taxon>Lachnospirales</taxon>
        <taxon>Lachnospiraceae</taxon>
    </lineage>
</organism>
<dbReference type="PANTHER" id="PTHR43335:SF4">
    <property type="entry name" value="ABC TRANSPORTER, ATP-BINDING PROTEIN"/>
    <property type="match status" value="1"/>
</dbReference>
<dbReference type="RefSeq" id="WP_012199496.1">
    <property type="nucleotide sequence ID" value="NC_010001.1"/>
</dbReference>
<evidence type="ECO:0000256" key="3">
    <source>
        <dbReference type="ARBA" id="ARBA00022741"/>
    </source>
</evidence>
<dbReference type="STRING" id="357809.Cphy_1468"/>
<accession>A9KPU3</accession>
<keyword evidence="4" id="KW-0067">ATP-binding</keyword>